<evidence type="ECO:0000313" key="3">
    <source>
        <dbReference type="EMBL" id="GEU42407.1"/>
    </source>
</evidence>
<evidence type="ECO:0000259" key="2">
    <source>
        <dbReference type="Pfam" id="PF25597"/>
    </source>
</evidence>
<feature type="region of interest" description="Disordered" evidence="1">
    <location>
        <begin position="245"/>
        <end position="284"/>
    </location>
</feature>
<sequence length="593" mass="66968">MRPFGCPVTILNTKDHLGKFDDKADEGFFVGYSLNSKSFRVFNNRTRIVERNLHIRFSGNTPNVVGIKDNAGQARKETKPVKDYILLPLWTADPPFSQDPKKKKDNVNSTNNVNIVSSIVTAAGTNELSFDLDMPALEDIGTFDFSNEDEDDGEMADMNNLETTIQVSPTPTTRIHKDHPLDQVIKDLHSATQTRNMTKNLEEHRVDGKKIIITESSVRRDLRLDDKDDEAVYKERGDRLVRAATTASSLEAEQDSGNINKTQSKATPNEASSLGTTSGDGSRCQEAIRDTITQTRFKKVSKLSNDSLLAREKTKTTQALKITSLKKRVNKLEKKQRSRTHKLKRLYKVGLIARVDSSKDEQNFGKDASKKRRIEAIDANEDITLVNDQEDVKMFDVNDLHSKEVNATGKVNVASIATTDSADAIIKTEEVTLDKALAELKDSKPKELEANITLIETWDDVQAKIDVDCQLAERMQAEEQQELTDEEKAILFMKLLEKRRKFFAAKRTKEKRNKPPTQAQQRKIMVKTLVDFRTELVEGSSKRARAELTQKRSKKQKVDDEKETVELKKLMEIIPNKKEVAIDAIPLAVKSPK</sequence>
<dbReference type="Pfam" id="PF25597">
    <property type="entry name" value="SH3_retrovirus"/>
    <property type="match status" value="1"/>
</dbReference>
<dbReference type="EMBL" id="BKCJ010001563">
    <property type="protein sequence ID" value="GEU42407.1"/>
    <property type="molecule type" value="Genomic_DNA"/>
</dbReference>
<organism evidence="3">
    <name type="scientific">Tanacetum cinerariifolium</name>
    <name type="common">Dalmatian daisy</name>
    <name type="synonym">Chrysanthemum cinerariifolium</name>
    <dbReference type="NCBI Taxonomy" id="118510"/>
    <lineage>
        <taxon>Eukaryota</taxon>
        <taxon>Viridiplantae</taxon>
        <taxon>Streptophyta</taxon>
        <taxon>Embryophyta</taxon>
        <taxon>Tracheophyta</taxon>
        <taxon>Spermatophyta</taxon>
        <taxon>Magnoliopsida</taxon>
        <taxon>eudicotyledons</taxon>
        <taxon>Gunneridae</taxon>
        <taxon>Pentapetalae</taxon>
        <taxon>asterids</taxon>
        <taxon>campanulids</taxon>
        <taxon>Asterales</taxon>
        <taxon>Asteraceae</taxon>
        <taxon>Asteroideae</taxon>
        <taxon>Anthemideae</taxon>
        <taxon>Anthemidinae</taxon>
        <taxon>Tanacetum</taxon>
    </lineage>
</organism>
<feature type="domain" description="Retroviral polymerase SH3-like" evidence="2">
    <location>
        <begin position="6"/>
        <end position="58"/>
    </location>
</feature>
<gene>
    <name evidence="3" type="ORF">Tci_014385</name>
</gene>
<feature type="compositionally biased region" description="Polar residues" evidence="1">
    <location>
        <begin position="245"/>
        <end position="280"/>
    </location>
</feature>
<comment type="caution">
    <text evidence="3">The sequence shown here is derived from an EMBL/GenBank/DDBJ whole genome shotgun (WGS) entry which is preliminary data.</text>
</comment>
<protein>
    <submittedName>
        <fullName evidence="3">Retrovirus-related Pol polyprotein from transposon TNT 1-94</fullName>
    </submittedName>
</protein>
<accession>A0A6L2K109</accession>
<evidence type="ECO:0000256" key="1">
    <source>
        <dbReference type="SAM" id="MobiDB-lite"/>
    </source>
</evidence>
<dbReference type="InterPro" id="IPR057670">
    <property type="entry name" value="SH3_retrovirus"/>
</dbReference>
<name>A0A6L2K109_TANCI</name>
<reference evidence="3" key="1">
    <citation type="journal article" date="2019" name="Sci. Rep.">
        <title>Draft genome of Tanacetum cinerariifolium, the natural source of mosquito coil.</title>
        <authorList>
            <person name="Yamashiro T."/>
            <person name="Shiraishi A."/>
            <person name="Satake H."/>
            <person name="Nakayama K."/>
        </authorList>
    </citation>
    <scope>NUCLEOTIDE SEQUENCE</scope>
</reference>
<proteinExistence type="predicted"/>
<dbReference type="AlphaFoldDB" id="A0A6L2K109"/>